<name>A0A7M7PT25_STRPU</name>
<dbReference type="KEGG" id="spu:115929961"/>
<dbReference type="EnsemblMetazoa" id="XM_031000165">
    <property type="protein sequence ID" value="XP_030856025"/>
    <property type="gene ID" value="LOC115929961"/>
</dbReference>
<dbReference type="SUPFAM" id="SSF57850">
    <property type="entry name" value="RING/U-box"/>
    <property type="match status" value="1"/>
</dbReference>
<dbReference type="CDD" id="cd16579">
    <property type="entry name" value="RING-HC_PML_C-V"/>
    <property type="match status" value="1"/>
</dbReference>
<dbReference type="SUPFAM" id="SSF101898">
    <property type="entry name" value="NHL repeat"/>
    <property type="match status" value="1"/>
</dbReference>
<dbReference type="InParanoid" id="A0A7M7PT25"/>
<keyword evidence="2 4" id="KW-0863">Zinc-finger</keyword>
<evidence type="ECO:0000256" key="4">
    <source>
        <dbReference type="PROSITE-ProRule" id="PRU00175"/>
    </source>
</evidence>
<dbReference type="GO" id="GO:0008270">
    <property type="term" value="F:zinc ion binding"/>
    <property type="evidence" value="ECO:0007669"/>
    <property type="project" value="UniProtKB-KW"/>
</dbReference>
<keyword evidence="1" id="KW-0479">Metal-binding</keyword>
<dbReference type="PROSITE" id="PS00518">
    <property type="entry name" value="ZF_RING_1"/>
    <property type="match status" value="1"/>
</dbReference>
<accession>A0A7M7PT25</accession>
<dbReference type="InterPro" id="IPR013083">
    <property type="entry name" value="Znf_RING/FYVE/PHD"/>
</dbReference>
<dbReference type="Proteomes" id="UP000007110">
    <property type="component" value="Unassembled WGS sequence"/>
</dbReference>
<organism evidence="6 7">
    <name type="scientific">Strongylocentrotus purpuratus</name>
    <name type="common">Purple sea urchin</name>
    <dbReference type="NCBI Taxonomy" id="7668"/>
    <lineage>
        <taxon>Eukaryota</taxon>
        <taxon>Metazoa</taxon>
        <taxon>Echinodermata</taxon>
        <taxon>Eleutherozoa</taxon>
        <taxon>Echinozoa</taxon>
        <taxon>Echinoidea</taxon>
        <taxon>Euechinoidea</taxon>
        <taxon>Echinacea</taxon>
        <taxon>Camarodonta</taxon>
        <taxon>Echinidea</taxon>
        <taxon>Strongylocentrotidae</taxon>
        <taxon>Strongylocentrotus</taxon>
    </lineage>
</organism>
<reference evidence="7" key="1">
    <citation type="submission" date="2015-02" db="EMBL/GenBank/DDBJ databases">
        <title>Genome sequencing for Strongylocentrotus purpuratus.</title>
        <authorList>
            <person name="Murali S."/>
            <person name="Liu Y."/>
            <person name="Vee V."/>
            <person name="English A."/>
            <person name="Wang M."/>
            <person name="Skinner E."/>
            <person name="Han Y."/>
            <person name="Muzny D.M."/>
            <person name="Worley K.C."/>
            <person name="Gibbs R.A."/>
        </authorList>
    </citation>
    <scope>NUCLEOTIDE SEQUENCE</scope>
</reference>
<dbReference type="PROSITE" id="PS50089">
    <property type="entry name" value="ZF_RING_2"/>
    <property type="match status" value="1"/>
</dbReference>
<dbReference type="AlphaFoldDB" id="A0A7M7PT25"/>
<reference evidence="6" key="2">
    <citation type="submission" date="2021-01" db="UniProtKB">
        <authorList>
            <consortium name="EnsemblMetazoa"/>
        </authorList>
    </citation>
    <scope>IDENTIFICATION</scope>
</reference>
<proteinExistence type="predicted"/>
<dbReference type="SMART" id="SM00184">
    <property type="entry name" value="RING"/>
    <property type="match status" value="1"/>
</dbReference>
<evidence type="ECO:0000313" key="6">
    <source>
        <dbReference type="EnsemblMetazoa" id="XP_030856025"/>
    </source>
</evidence>
<keyword evidence="3" id="KW-0862">Zinc</keyword>
<dbReference type="InterPro" id="IPR001841">
    <property type="entry name" value="Znf_RING"/>
</dbReference>
<dbReference type="OrthoDB" id="342730at2759"/>
<protein>
    <recommendedName>
        <fullName evidence="5">RING-type domain-containing protein</fullName>
    </recommendedName>
</protein>
<dbReference type="GeneID" id="115929961"/>
<dbReference type="PANTHER" id="PTHR22791:SF6">
    <property type="entry name" value="RING-TYPE DOMAIN-CONTAINING PROTEIN"/>
    <property type="match status" value="1"/>
</dbReference>
<dbReference type="PANTHER" id="PTHR22791">
    <property type="entry name" value="RING-TYPE DOMAIN-CONTAINING PROTEIN"/>
    <property type="match status" value="1"/>
</dbReference>
<dbReference type="RefSeq" id="XP_030856025.1">
    <property type="nucleotide sequence ID" value="XM_031000165.1"/>
</dbReference>
<dbReference type="InterPro" id="IPR051435">
    <property type="entry name" value="RING_finger_E3_ubiq-ligases"/>
</dbReference>
<keyword evidence="7" id="KW-1185">Reference proteome</keyword>
<feature type="domain" description="RING-type" evidence="5">
    <location>
        <begin position="14"/>
        <end position="58"/>
    </location>
</feature>
<evidence type="ECO:0000256" key="2">
    <source>
        <dbReference type="ARBA" id="ARBA00022771"/>
    </source>
</evidence>
<evidence type="ECO:0000256" key="1">
    <source>
        <dbReference type="ARBA" id="ARBA00022723"/>
    </source>
</evidence>
<evidence type="ECO:0000313" key="7">
    <source>
        <dbReference type="Proteomes" id="UP000007110"/>
    </source>
</evidence>
<dbReference type="OMA" id="CANGMAA"/>
<dbReference type="Gene3D" id="3.30.40.10">
    <property type="entry name" value="Zinc/RING finger domain, C3HC4 (zinc finger)"/>
    <property type="match status" value="1"/>
</dbReference>
<evidence type="ECO:0000259" key="5">
    <source>
        <dbReference type="PROSITE" id="PS50089"/>
    </source>
</evidence>
<sequence length="370" mass="40887">MEELCRIIAKESQCPSCLKEFQEPKVLSCSHTLCLQCVKRLTIQEAECVFKVRCPTCKVETALPKEGSPGIPTNAAIVSLLSAVHTFKVEHGLEKEVGLWKFKVNEIDLPSKDCANGMAATQDNRIGLVDRFGGIHLYSPSGSRETILPGVEKIQGVVFFKTGRFAVLFSDNNVRLYNSSSQCLDVRFKTMSIEDGGCSVLTGDNKGDVYVGYNGMANSRIQIFTQEGGKQTGEIPCVGFKAKKLLAMASKDLLVADICYKNGNVRSSKVILIDETGREIWSTEREGVQVQMTNGQDDTIMMSWLRSESANDIGLLTIEQYSKDMKDMKTLISDYEVVTSTCPSYHLQQFSSGELAFCTANNLYILTRIA</sequence>
<dbReference type="InterPro" id="IPR017907">
    <property type="entry name" value="Znf_RING_CS"/>
</dbReference>
<evidence type="ECO:0000256" key="3">
    <source>
        <dbReference type="ARBA" id="ARBA00022833"/>
    </source>
</evidence>